<dbReference type="PANTHER" id="PTHR31719:SF43">
    <property type="entry name" value="NAC TRANSCRIPTION FACTOR 56"/>
    <property type="match status" value="1"/>
</dbReference>
<dbReference type="InterPro" id="IPR036093">
    <property type="entry name" value="NAC_dom_sf"/>
</dbReference>
<sequence length="399" mass="43966">MGKDPSRAPPSQLNLPPGFRFYPTDEELVVHYLCKKAASEPFAIPIIAEIELYKFDPWDLPERALFGEKEWYFFSPRDRKYPNGSRPNRAAGTGYWKATGTDKPILTMAGSKKVGVKKALVFYRGKAPKGLKTNWIMHEYRLADSAARSAKKKGTLRLDDWVLCRIYKKFSSAAGAQKAVNAKERSESSCLDNALSPLPGSHNRLSPNLGSIDEGAYVDEKRTVSLLDLYQNGQTYPVRNVSELNLYIQQMQAAGRSFQTAADTAQKHSSITNEQQRGAVSSADMSNAASPSNVYSSRHTASEGSVQEDVDAAESTFNMLPPALATEQMNAFPQSLYGLDAGGLLPSPTSMLGQGSFATLLDADYNSFFYNSDFNLQMRPFSRGSHLGSTWDAKTNFAT</sequence>
<evidence type="ECO:0000259" key="7">
    <source>
        <dbReference type="PROSITE" id="PS51005"/>
    </source>
</evidence>
<dbReference type="EMBL" id="JABFUD020000009">
    <property type="protein sequence ID" value="KAI5075650.1"/>
    <property type="molecule type" value="Genomic_DNA"/>
</dbReference>
<dbReference type="SUPFAM" id="SSF101941">
    <property type="entry name" value="NAC domain"/>
    <property type="match status" value="1"/>
</dbReference>
<dbReference type="PROSITE" id="PS51005">
    <property type="entry name" value="NAC"/>
    <property type="match status" value="1"/>
</dbReference>
<keyword evidence="5" id="KW-0539">Nucleus</keyword>
<feature type="region of interest" description="Disordered" evidence="6">
    <location>
        <begin position="259"/>
        <end position="308"/>
    </location>
</feature>
<keyword evidence="3" id="KW-0238">DNA-binding</keyword>
<dbReference type="InterPro" id="IPR003441">
    <property type="entry name" value="NAC-dom"/>
</dbReference>
<evidence type="ECO:0000256" key="2">
    <source>
        <dbReference type="ARBA" id="ARBA00023015"/>
    </source>
</evidence>
<feature type="domain" description="NAC" evidence="7">
    <location>
        <begin position="15"/>
        <end position="169"/>
    </location>
</feature>
<gene>
    <name evidence="8" type="ORF">GOP47_0009726</name>
</gene>
<name>A0A9D4UXJ4_ADICA</name>
<organism evidence="8 9">
    <name type="scientific">Adiantum capillus-veneris</name>
    <name type="common">Maidenhair fern</name>
    <dbReference type="NCBI Taxonomy" id="13818"/>
    <lineage>
        <taxon>Eukaryota</taxon>
        <taxon>Viridiplantae</taxon>
        <taxon>Streptophyta</taxon>
        <taxon>Embryophyta</taxon>
        <taxon>Tracheophyta</taxon>
        <taxon>Polypodiopsida</taxon>
        <taxon>Polypodiidae</taxon>
        <taxon>Polypodiales</taxon>
        <taxon>Pteridineae</taxon>
        <taxon>Pteridaceae</taxon>
        <taxon>Vittarioideae</taxon>
        <taxon>Adiantum</taxon>
    </lineage>
</organism>
<dbReference type="GO" id="GO:0006355">
    <property type="term" value="P:regulation of DNA-templated transcription"/>
    <property type="evidence" value="ECO:0007669"/>
    <property type="project" value="InterPro"/>
</dbReference>
<reference evidence="8" key="1">
    <citation type="submission" date="2021-01" db="EMBL/GenBank/DDBJ databases">
        <title>Adiantum capillus-veneris genome.</title>
        <authorList>
            <person name="Fang Y."/>
            <person name="Liao Q."/>
        </authorList>
    </citation>
    <scope>NUCLEOTIDE SEQUENCE</scope>
    <source>
        <strain evidence="8">H3</strain>
        <tissue evidence="8">Leaf</tissue>
    </source>
</reference>
<dbReference type="Pfam" id="PF02365">
    <property type="entry name" value="NAM"/>
    <property type="match status" value="1"/>
</dbReference>
<evidence type="ECO:0000313" key="8">
    <source>
        <dbReference type="EMBL" id="KAI5075650.1"/>
    </source>
</evidence>
<proteinExistence type="predicted"/>
<dbReference type="FunFam" id="2.170.150.80:FF:000004">
    <property type="entry name" value="NAC transcription factor"/>
    <property type="match status" value="1"/>
</dbReference>
<keyword evidence="9" id="KW-1185">Reference proteome</keyword>
<comment type="caution">
    <text evidence="8">The sequence shown here is derived from an EMBL/GenBank/DDBJ whole genome shotgun (WGS) entry which is preliminary data.</text>
</comment>
<dbReference type="PANTHER" id="PTHR31719">
    <property type="entry name" value="NAC TRANSCRIPTION FACTOR 56"/>
    <property type="match status" value="1"/>
</dbReference>
<evidence type="ECO:0000256" key="6">
    <source>
        <dbReference type="SAM" id="MobiDB-lite"/>
    </source>
</evidence>
<dbReference type="GO" id="GO:0005634">
    <property type="term" value="C:nucleus"/>
    <property type="evidence" value="ECO:0007669"/>
    <property type="project" value="UniProtKB-SubCell"/>
</dbReference>
<dbReference type="Proteomes" id="UP000886520">
    <property type="component" value="Chromosome 9"/>
</dbReference>
<keyword evidence="2" id="KW-0805">Transcription regulation</keyword>
<feature type="compositionally biased region" description="Polar residues" evidence="6">
    <location>
        <begin position="259"/>
        <end position="305"/>
    </location>
</feature>
<protein>
    <recommendedName>
        <fullName evidence="7">NAC domain-containing protein</fullName>
    </recommendedName>
</protein>
<dbReference type="Gene3D" id="2.170.150.80">
    <property type="entry name" value="NAC domain"/>
    <property type="match status" value="1"/>
</dbReference>
<accession>A0A9D4UXJ4</accession>
<dbReference type="OrthoDB" id="1921961at2759"/>
<keyword evidence="4" id="KW-0804">Transcription</keyword>
<evidence type="ECO:0000313" key="9">
    <source>
        <dbReference type="Proteomes" id="UP000886520"/>
    </source>
</evidence>
<evidence type="ECO:0000256" key="1">
    <source>
        <dbReference type="ARBA" id="ARBA00004123"/>
    </source>
</evidence>
<dbReference type="GO" id="GO:0003677">
    <property type="term" value="F:DNA binding"/>
    <property type="evidence" value="ECO:0007669"/>
    <property type="project" value="UniProtKB-KW"/>
</dbReference>
<dbReference type="AlphaFoldDB" id="A0A9D4UXJ4"/>
<comment type="subcellular location">
    <subcellularLocation>
        <location evidence="1">Nucleus</location>
    </subcellularLocation>
</comment>
<evidence type="ECO:0000256" key="5">
    <source>
        <dbReference type="ARBA" id="ARBA00023242"/>
    </source>
</evidence>
<evidence type="ECO:0000256" key="3">
    <source>
        <dbReference type="ARBA" id="ARBA00023125"/>
    </source>
</evidence>
<evidence type="ECO:0000256" key="4">
    <source>
        <dbReference type="ARBA" id="ARBA00023163"/>
    </source>
</evidence>